<feature type="transmembrane region" description="Helical" evidence="1">
    <location>
        <begin position="514"/>
        <end position="533"/>
    </location>
</feature>
<evidence type="ECO:0000256" key="1">
    <source>
        <dbReference type="SAM" id="Phobius"/>
    </source>
</evidence>
<proteinExistence type="predicted"/>
<reference evidence="3" key="1">
    <citation type="submission" date="2022-07" db="EMBL/GenBank/DDBJ databases">
        <title>Tahibacter sp., a new gammaproteobacterium isolated from the silt sample collected at pig farm.</title>
        <authorList>
            <person name="Chen H."/>
        </authorList>
    </citation>
    <scope>NUCLEOTIDE SEQUENCE</scope>
    <source>
        <strain evidence="3">P2K</strain>
    </source>
</reference>
<dbReference type="Proteomes" id="UP001165498">
    <property type="component" value="Unassembled WGS sequence"/>
</dbReference>
<gene>
    <name evidence="3" type="ORF">NM961_07645</name>
</gene>
<organism evidence="3 4">
    <name type="scientific">Tahibacter harae</name>
    <dbReference type="NCBI Taxonomy" id="2963937"/>
    <lineage>
        <taxon>Bacteria</taxon>
        <taxon>Pseudomonadati</taxon>
        <taxon>Pseudomonadota</taxon>
        <taxon>Gammaproteobacteria</taxon>
        <taxon>Lysobacterales</taxon>
        <taxon>Rhodanobacteraceae</taxon>
        <taxon>Tahibacter</taxon>
    </lineage>
</organism>
<feature type="transmembrane region" description="Helical" evidence="1">
    <location>
        <begin position="479"/>
        <end position="502"/>
    </location>
</feature>
<name>A0ABT1QQK6_9GAMM</name>
<accession>A0ABT1QQK6</accession>
<feature type="transmembrane region" description="Helical" evidence="1">
    <location>
        <begin position="1231"/>
        <end position="1255"/>
    </location>
</feature>
<keyword evidence="4" id="KW-1185">Reference proteome</keyword>
<sequence>MRRVLRVLLLLCLACAAQAQTPAVTADPIPPLLRDWRGWVLKDLEYRACPLLSGSAAEDADDFVCAWPGRLNLDADTGGLRFSQQWRVDAPSWVALPGDAQNWPQDVQLNGQAAPVLDHEGAPALRLGPGSYRLEGRIGWVRRPQQLRVPQQIALVDLRVDGKAVLPLERSGEQLTLGRGEAAEPEADEISIEVFRLLVDDVPARLETRLRLHVSGQAREESVGPVLPEGFLPLALSGGLTARLGNDGRLHIQVQPGDWDLAVHARATAPLATVAAPAIEEPWPEQEIWSFQARPWLRVSGASADTPIDPAQAGVPQEWRALPAFAVAAAGVLTVEERSRGLSGEDGNRLNLQREVWLQFDGSGLYAKDTIAGTMHRDWRLDVVAPYVLERAQSRGEGLLVTRSGEGRTGVELREAAVSLSAGVRVGTRGGALLIAGWQQSFDAIGWNLHLPYSYRLLAAPGADRADGSWISRWTLLDVFLVAVTALLAARLLGWLGGALALGYLVLGYHEPNAPLWTLLLVLALGLIARALPAGKLRSVAGVGALALGVLLVVLSLPFLAQQVRYALYPQLEGQSGWGPNVQYEAKQMEPQAEGGAVAYEAAPAPAAPPPPEPNQATDNLEQVEVTGSRISKVDTQTASPAYQKSKELSRSLSNRLQNNAVQRYAQNTVIQAGRGEPSWSYGRVYQLAWSGPVLADQTVRLVISPPWMTRLLRVLMLGLLLATIAGLARRLFQGRSPPSAARAAAASVLLLGLAVLPTAPVLAQDAVRAGIPDAALLTQLREHLTKTPECAPDCARAARVEVKLAGDALDLALEVHAGERIAVPLPEVDGSVALQEVRIDGVAAETVLRHEEQDWLALPRGVHRLALAYRVVDSDHVALKFPLAPAETQLLLTGWQASGVSENRLLGDTVTLSRERTASAGPVRGGAQQFPPYVQIERNLAFDLEWRVLTTVRRLAPAEGGFSVRVPLLEGEQVMSPDTKVEAGQVLLSFGADADEVSWNSTLARRDTIELGAPSLADRAEVWSVVLSPTWHADFSGVPEARAQAPAQQWIHEFHPLPGEKLSIALSRPEAEVGKSIAIDDVQVTTTVSKRATDTLLELALRSTQGGEHSILLPAGAEVISVEQDGVAINLRPREGKLSLPVVPGSKRYKVQLRQAQELGISAKTPAFDLGLASANLQLTMNLPQDRWVLFTYGPAVGPAVLYWGELVVMILVAWGLSRLRRTPLKLWHWLLLGFGFSTASWMALVVVAVWLFLFDWRERWNPASDAAFNLYQIGIALFTLPAMLCLVGAVYAGLLGDPDMSVTGNWSSARNLRWFADQSAAALPQAGALTLPLWLHKLAMLAWALWLASALVGWLRWAFSAWSRGGYWRRTLKPRISMPPEPPAPPPGTA</sequence>
<feature type="signal peptide" evidence="2">
    <location>
        <begin position="1"/>
        <end position="19"/>
    </location>
</feature>
<comment type="caution">
    <text evidence="3">The sequence shown here is derived from an EMBL/GenBank/DDBJ whole genome shotgun (WGS) entry which is preliminary data.</text>
</comment>
<feature type="transmembrane region" description="Helical" evidence="1">
    <location>
        <begin position="1202"/>
        <end position="1219"/>
    </location>
</feature>
<protein>
    <submittedName>
        <fullName evidence="3">Uncharacterized protein</fullName>
    </submittedName>
</protein>
<keyword evidence="1" id="KW-0472">Membrane</keyword>
<evidence type="ECO:0000313" key="4">
    <source>
        <dbReference type="Proteomes" id="UP001165498"/>
    </source>
</evidence>
<dbReference type="EMBL" id="JANFQO010000005">
    <property type="protein sequence ID" value="MCQ4164581.1"/>
    <property type="molecule type" value="Genomic_DNA"/>
</dbReference>
<feature type="transmembrane region" description="Helical" evidence="1">
    <location>
        <begin position="1275"/>
        <end position="1296"/>
    </location>
</feature>
<feature type="transmembrane region" description="Helical" evidence="1">
    <location>
        <begin position="745"/>
        <end position="764"/>
    </location>
</feature>
<evidence type="ECO:0000313" key="3">
    <source>
        <dbReference type="EMBL" id="MCQ4164581.1"/>
    </source>
</evidence>
<dbReference type="RefSeq" id="WP_255913413.1">
    <property type="nucleotide sequence ID" value="NZ_JANFQO010000005.1"/>
</dbReference>
<feature type="transmembrane region" description="Helical" evidence="1">
    <location>
        <begin position="540"/>
        <end position="561"/>
    </location>
</feature>
<keyword evidence="1" id="KW-0812">Transmembrane</keyword>
<feature type="chain" id="PRO_5045326814" evidence="2">
    <location>
        <begin position="20"/>
        <end position="1392"/>
    </location>
</feature>
<evidence type="ECO:0000256" key="2">
    <source>
        <dbReference type="SAM" id="SignalP"/>
    </source>
</evidence>
<feature type="transmembrane region" description="Helical" evidence="1">
    <location>
        <begin position="712"/>
        <end position="733"/>
    </location>
</feature>
<feature type="transmembrane region" description="Helical" evidence="1">
    <location>
        <begin position="1343"/>
        <end position="1361"/>
    </location>
</feature>
<keyword evidence="2" id="KW-0732">Signal</keyword>
<keyword evidence="1" id="KW-1133">Transmembrane helix</keyword>